<accession>A0ABU5IK15</accession>
<protein>
    <submittedName>
        <fullName evidence="1">Uncharacterized protein</fullName>
    </submittedName>
</protein>
<proteinExistence type="predicted"/>
<dbReference type="RefSeq" id="WP_322467028.1">
    <property type="nucleotide sequence ID" value="NZ_JAXOJX010000041.1"/>
</dbReference>
<dbReference type="EMBL" id="JAXOJX010000041">
    <property type="protein sequence ID" value="MDZ5459243.1"/>
    <property type="molecule type" value="Genomic_DNA"/>
</dbReference>
<comment type="caution">
    <text evidence="1">The sequence shown here is derived from an EMBL/GenBank/DDBJ whole genome shotgun (WGS) entry which is preliminary data.</text>
</comment>
<organism evidence="1 2">
    <name type="scientific">Azohydromonas lata</name>
    <dbReference type="NCBI Taxonomy" id="45677"/>
    <lineage>
        <taxon>Bacteria</taxon>
        <taxon>Pseudomonadati</taxon>
        <taxon>Pseudomonadota</taxon>
        <taxon>Betaproteobacteria</taxon>
        <taxon>Burkholderiales</taxon>
        <taxon>Sphaerotilaceae</taxon>
        <taxon>Azohydromonas</taxon>
    </lineage>
</organism>
<reference evidence="1 2" key="1">
    <citation type="submission" date="2023-11" db="EMBL/GenBank/DDBJ databases">
        <title>Draft genome of Azohydromonas lata strain H1 (DSM1123), a polyhydroxyalkanoate producer.</title>
        <authorList>
            <person name="Traversa D."/>
            <person name="D'Addabbo P."/>
            <person name="Pazzani C."/>
            <person name="Manzari C."/>
            <person name="Chiara M."/>
            <person name="Scrascia M."/>
        </authorList>
    </citation>
    <scope>NUCLEOTIDE SEQUENCE [LARGE SCALE GENOMIC DNA]</scope>
    <source>
        <strain evidence="1 2">H1</strain>
    </source>
</reference>
<evidence type="ECO:0000313" key="2">
    <source>
        <dbReference type="Proteomes" id="UP001293718"/>
    </source>
</evidence>
<sequence>MSVHRKLAFSSITPEGETHFARVDLSSTCHALAANEKIDAVLAEALERWERVSGVQVVDLSREASETPARENEAAGAFFH</sequence>
<name>A0ABU5IK15_9BURK</name>
<dbReference type="Proteomes" id="UP001293718">
    <property type="component" value="Unassembled WGS sequence"/>
</dbReference>
<keyword evidence="2" id="KW-1185">Reference proteome</keyword>
<gene>
    <name evidence="1" type="ORF">SM757_21930</name>
</gene>
<evidence type="ECO:0000313" key="1">
    <source>
        <dbReference type="EMBL" id="MDZ5459243.1"/>
    </source>
</evidence>